<sequence>MRFGNAISDQGLNLFMHCIIPIIFN</sequence>
<dbReference type="AlphaFoldDB" id="A0A0E9WAX8"/>
<proteinExistence type="predicted"/>
<evidence type="ECO:0000313" key="1">
    <source>
        <dbReference type="EMBL" id="JAH87441.1"/>
    </source>
</evidence>
<reference evidence="1" key="2">
    <citation type="journal article" date="2015" name="Fish Shellfish Immunol.">
        <title>Early steps in the European eel (Anguilla anguilla)-Vibrio vulnificus interaction in the gills: Role of the RtxA13 toxin.</title>
        <authorList>
            <person name="Callol A."/>
            <person name="Pajuelo D."/>
            <person name="Ebbesson L."/>
            <person name="Teles M."/>
            <person name="MacKenzie S."/>
            <person name="Amaro C."/>
        </authorList>
    </citation>
    <scope>NUCLEOTIDE SEQUENCE</scope>
</reference>
<dbReference type="EMBL" id="GBXM01021136">
    <property type="protein sequence ID" value="JAH87441.1"/>
    <property type="molecule type" value="Transcribed_RNA"/>
</dbReference>
<accession>A0A0E9WAX8</accession>
<reference evidence="1" key="1">
    <citation type="submission" date="2014-11" db="EMBL/GenBank/DDBJ databases">
        <authorList>
            <person name="Amaro Gonzalez C."/>
        </authorList>
    </citation>
    <scope>NUCLEOTIDE SEQUENCE</scope>
</reference>
<protein>
    <submittedName>
        <fullName evidence="1">Uncharacterized protein</fullName>
    </submittedName>
</protein>
<organism evidence="1">
    <name type="scientific">Anguilla anguilla</name>
    <name type="common">European freshwater eel</name>
    <name type="synonym">Muraena anguilla</name>
    <dbReference type="NCBI Taxonomy" id="7936"/>
    <lineage>
        <taxon>Eukaryota</taxon>
        <taxon>Metazoa</taxon>
        <taxon>Chordata</taxon>
        <taxon>Craniata</taxon>
        <taxon>Vertebrata</taxon>
        <taxon>Euteleostomi</taxon>
        <taxon>Actinopterygii</taxon>
        <taxon>Neopterygii</taxon>
        <taxon>Teleostei</taxon>
        <taxon>Anguilliformes</taxon>
        <taxon>Anguillidae</taxon>
        <taxon>Anguilla</taxon>
    </lineage>
</organism>
<name>A0A0E9WAX8_ANGAN</name>